<dbReference type="Proteomes" id="UP000814140">
    <property type="component" value="Unassembled WGS sequence"/>
</dbReference>
<dbReference type="EMBL" id="MU277190">
    <property type="protein sequence ID" value="KAI0067179.1"/>
    <property type="molecule type" value="Genomic_DNA"/>
</dbReference>
<comment type="caution">
    <text evidence="1">The sequence shown here is derived from an EMBL/GenBank/DDBJ whole genome shotgun (WGS) entry which is preliminary data.</text>
</comment>
<proteinExistence type="predicted"/>
<evidence type="ECO:0000313" key="2">
    <source>
        <dbReference type="Proteomes" id="UP000814140"/>
    </source>
</evidence>
<evidence type="ECO:0000313" key="1">
    <source>
        <dbReference type="EMBL" id="KAI0067179.1"/>
    </source>
</evidence>
<keyword evidence="2" id="KW-1185">Reference proteome</keyword>
<organism evidence="1 2">
    <name type="scientific">Artomyces pyxidatus</name>
    <dbReference type="NCBI Taxonomy" id="48021"/>
    <lineage>
        <taxon>Eukaryota</taxon>
        <taxon>Fungi</taxon>
        <taxon>Dikarya</taxon>
        <taxon>Basidiomycota</taxon>
        <taxon>Agaricomycotina</taxon>
        <taxon>Agaricomycetes</taxon>
        <taxon>Russulales</taxon>
        <taxon>Auriscalpiaceae</taxon>
        <taxon>Artomyces</taxon>
    </lineage>
</organism>
<reference evidence="1" key="1">
    <citation type="submission" date="2021-03" db="EMBL/GenBank/DDBJ databases">
        <authorList>
            <consortium name="DOE Joint Genome Institute"/>
            <person name="Ahrendt S."/>
            <person name="Looney B.P."/>
            <person name="Miyauchi S."/>
            <person name="Morin E."/>
            <person name="Drula E."/>
            <person name="Courty P.E."/>
            <person name="Chicoki N."/>
            <person name="Fauchery L."/>
            <person name="Kohler A."/>
            <person name="Kuo A."/>
            <person name="Labutti K."/>
            <person name="Pangilinan J."/>
            <person name="Lipzen A."/>
            <person name="Riley R."/>
            <person name="Andreopoulos W."/>
            <person name="He G."/>
            <person name="Johnson J."/>
            <person name="Barry K.W."/>
            <person name="Grigoriev I.V."/>
            <person name="Nagy L."/>
            <person name="Hibbett D."/>
            <person name="Henrissat B."/>
            <person name="Matheny P.B."/>
            <person name="Labbe J."/>
            <person name="Martin F."/>
        </authorList>
    </citation>
    <scope>NUCLEOTIDE SEQUENCE</scope>
    <source>
        <strain evidence="1">HHB10654</strain>
    </source>
</reference>
<name>A0ACB8TFJ4_9AGAM</name>
<accession>A0ACB8TFJ4</accession>
<protein>
    <submittedName>
        <fullName evidence="1">Uncharacterized protein</fullName>
    </submittedName>
</protein>
<reference evidence="1" key="2">
    <citation type="journal article" date="2022" name="New Phytol.">
        <title>Evolutionary transition to the ectomycorrhizal habit in the genomes of a hyperdiverse lineage of mushroom-forming fungi.</title>
        <authorList>
            <person name="Looney B."/>
            <person name="Miyauchi S."/>
            <person name="Morin E."/>
            <person name="Drula E."/>
            <person name="Courty P.E."/>
            <person name="Kohler A."/>
            <person name="Kuo A."/>
            <person name="LaButti K."/>
            <person name="Pangilinan J."/>
            <person name="Lipzen A."/>
            <person name="Riley R."/>
            <person name="Andreopoulos W."/>
            <person name="He G."/>
            <person name="Johnson J."/>
            <person name="Nolan M."/>
            <person name="Tritt A."/>
            <person name="Barry K.W."/>
            <person name="Grigoriev I.V."/>
            <person name="Nagy L.G."/>
            <person name="Hibbett D."/>
            <person name="Henrissat B."/>
            <person name="Matheny P.B."/>
            <person name="Labbe J."/>
            <person name="Martin F.M."/>
        </authorList>
    </citation>
    <scope>NUCLEOTIDE SEQUENCE</scope>
    <source>
        <strain evidence="1">HHB10654</strain>
    </source>
</reference>
<gene>
    <name evidence="1" type="ORF">BV25DRAFT_1795005</name>
</gene>
<sequence length="194" mass="22163">MTGALPWPSIDLTFERDNPYNTTLIDESKRTRYVVSTDFSPPFRTRVIDGAGTLVAEWAWRDTRPDPALNMRGRRTVPVSRWLKKSMLPFKRTVTFKDDTGLEYKWEANASGVPLKLFGPYSKTEPVARYLRARKELDGPDQPAQLFVDQCTEDVRDLIVVSFLLLERLRLWKQTKASKRSSLNGSIVGVLDVA</sequence>